<dbReference type="GO" id="GO:0004601">
    <property type="term" value="F:peroxidase activity"/>
    <property type="evidence" value="ECO:0007669"/>
    <property type="project" value="UniProtKB-KW"/>
</dbReference>
<organism evidence="1">
    <name type="scientific">Zea mays</name>
    <name type="common">Maize</name>
    <dbReference type="NCBI Taxonomy" id="4577"/>
    <lineage>
        <taxon>Eukaryota</taxon>
        <taxon>Viridiplantae</taxon>
        <taxon>Streptophyta</taxon>
        <taxon>Embryophyta</taxon>
        <taxon>Tracheophyta</taxon>
        <taxon>Spermatophyta</taxon>
        <taxon>Magnoliopsida</taxon>
        <taxon>Liliopsida</taxon>
        <taxon>Poales</taxon>
        <taxon>Poaceae</taxon>
        <taxon>PACMAD clade</taxon>
        <taxon>Panicoideae</taxon>
        <taxon>Andropogonodae</taxon>
        <taxon>Andropogoneae</taxon>
        <taxon>Tripsacinae</taxon>
        <taxon>Zea</taxon>
    </lineage>
</organism>
<gene>
    <name evidence="1" type="ORF">ZEAMMB73_Zm00001d027710</name>
</gene>
<name>A0A1D6JNY3_MAIZE</name>
<protein>
    <submittedName>
        <fullName evidence="1">Peroxidase 60</fullName>
    </submittedName>
</protein>
<proteinExistence type="predicted"/>
<accession>A0A1D6JNY3</accession>
<sequence>MDRSRCLGPVCQAALRSRHHLFISSPRFCFPRSLSHSFVQLITLGLFTQLSCVEF</sequence>
<keyword evidence="1" id="KW-0575">Peroxidase</keyword>
<reference evidence="1" key="1">
    <citation type="submission" date="2015-12" db="EMBL/GenBank/DDBJ databases">
        <title>Update maize B73 reference genome by single molecule sequencing technologies.</title>
        <authorList>
            <consortium name="Maize Genome Sequencing Project"/>
            <person name="Ware D."/>
        </authorList>
    </citation>
    <scope>NUCLEOTIDE SEQUENCE [LARGE SCALE GENOMIC DNA]</scope>
    <source>
        <tissue evidence="1">Seedling</tissue>
    </source>
</reference>
<dbReference type="AlphaFoldDB" id="A0A1D6JNY3"/>
<evidence type="ECO:0000313" key="1">
    <source>
        <dbReference type="EMBL" id="ONL93737.1"/>
    </source>
</evidence>
<keyword evidence="1" id="KW-0560">Oxidoreductase</keyword>
<dbReference type="EMBL" id="CM007647">
    <property type="protein sequence ID" value="ONL93737.1"/>
    <property type="molecule type" value="Genomic_DNA"/>
</dbReference>